<dbReference type="PANTHER" id="PTHR42057:SF2">
    <property type="entry name" value="F-BOX DOMAIN PROTEIN (AFU_ORTHOLOGUE AFUA_4G00200)-RELATED"/>
    <property type="match status" value="1"/>
</dbReference>
<organism evidence="1 2">
    <name type="scientific">Aspergillus pseudodeflectus</name>
    <dbReference type="NCBI Taxonomy" id="176178"/>
    <lineage>
        <taxon>Eukaryota</taxon>
        <taxon>Fungi</taxon>
        <taxon>Dikarya</taxon>
        <taxon>Ascomycota</taxon>
        <taxon>Pezizomycotina</taxon>
        <taxon>Eurotiomycetes</taxon>
        <taxon>Eurotiomycetidae</taxon>
        <taxon>Eurotiales</taxon>
        <taxon>Aspergillaceae</taxon>
        <taxon>Aspergillus</taxon>
        <taxon>Aspergillus subgen. Nidulantes</taxon>
    </lineage>
</organism>
<sequence>MASLIRVHKMATLLTLPREIIHRVFYSAPQASRKQLRLASSLTGEIGRKWVFESARIAPLKSSCERFRGILDNPELAGCVTKVYIDTVRPTDDRRIRDKKPEDEFDDEALNDVKDEDNLPRPFWNLVNRLHEFPRLQSVVLRFHADCDGEENTWNWVTQTIDFRHSVLRKVFAVLANLPRLPTELAIQDLQNINPTDAGTKRDIKKVLGGLKSLRLHIANESDEGNGEHDIEKIALHDFFPSLGYTWLSPAAANLEHLTLYSQCYFGFFPTCDLTDIHFPRLKTLALGNYTLVHDSQLDWITSHGATLQELYLDDCPIIYEIMVEEKDTERTFLEKDQYKVHPRVAGDNRYACYDKRWVDYLRAFDAKLPHLQHFRFGHCPTWWHNESTPFEEEGKITIGFHDESYMTYCEGYGPSQYMQSLIWDVEDEEEEENGISYEYESRVKPSEEDIAALEGLLKKMGQEVSLDQDGRNASPPSLYD</sequence>
<accession>A0ABR4JUX9</accession>
<dbReference type="Proteomes" id="UP001610444">
    <property type="component" value="Unassembled WGS sequence"/>
</dbReference>
<keyword evidence="2" id="KW-1185">Reference proteome</keyword>
<evidence type="ECO:0000313" key="2">
    <source>
        <dbReference type="Proteomes" id="UP001610444"/>
    </source>
</evidence>
<dbReference type="InterPro" id="IPR032675">
    <property type="entry name" value="LRR_dom_sf"/>
</dbReference>
<dbReference type="EMBL" id="JBFXLR010000045">
    <property type="protein sequence ID" value="KAL2843617.1"/>
    <property type="molecule type" value="Genomic_DNA"/>
</dbReference>
<dbReference type="SUPFAM" id="SSF52047">
    <property type="entry name" value="RNI-like"/>
    <property type="match status" value="1"/>
</dbReference>
<comment type="caution">
    <text evidence="1">The sequence shown here is derived from an EMBL/GenBank/DDBJ whole genome shotgun (WGS) entry which is preliminary data.</text>
</comment>
<dbReference type="PANTHER" id="PTHR42057">
    <property type="entry name" value="F-BOX DOMAIN PROTEIN (AFU_ORTHOLOGUE AFUA_4G00200)"/>
    <property type="match status" value="1"/>
</dbReference>
<reference evidence="1 2" key="1">
    <citation type="submission" date="2024-07" db="EMBL/GenBank/DDBJ databases">
        <title>Section-level genome sequencing and comparative genomics of Aspergillus sections Usti and Cavernicolus.</title>
        <authorList>
            <consortium name="Lawrence Berkeley National Laboratory"/>
            <person name="Nybo J.L."/>
            <person name="Vesth T.C."/>
            <person name="Theobald S."/>
            <person name="Frisvad J.C."/>
            <person name="Larsen T.O."/>
            <person name="Kjaerboelling I."/>
            <person name="Rothschild-Mancinelli K."/>
            <person name="Lyhne E.K."/>
            <person name="Kogle M.E."/>
            <person name="Barry K."/>
            <person name="Clum A."/>
            <person name="Na H."/>
            <person name="Ledsgaard L."/>
            <person name="Lin J."/>
            <person name="Lipzen A."/>
            <person name="Kuo A."/>
            <person name="Riley R."/>
            <person name="Mondo S."/>
            <person name="LaButti K."/>
            <person name="Haridas S."/>
            <person name="Pangalinan J."/>
            <person name="Salamov A.A."/>
            <person name="Simmons B.A."/>
            <person name="Magnuson J.K."/>
            <person name="Chen J."/>
            <person name="Drula E."/>
            <person name="Henrissat B."/>
            <person name="Wiebenga A."/>
            <person name="Lubbers R.J."/>
            <person name="Gomes A.C."/>
            <person name="Macurrencykelacurrency M.R."/>
            <person name="Stajich J."/>
            <person name="Grigoriev I.V."/>
            <person name="Mortensen U.H."/>
            <person name="De vries R.P."/>
            <person name="Baker S.E."/>
            <person name="Andersen M.R."/>
        </authorList>
    </citation>
    <scope>NUCLEOTIDE SEQUENCE [LARGE SCALE GENOMIC DNA]</scope>
    <source>
        <strain evidence="1 2">CBS 756.74</strain>
    </source>
</reference>
<dbReference type="GeneID" id="98156381"/>
<name>A0ABR4JUX9_9EURO</name>
<gene>
    <name evidence="1" type="ORF">BJX68DRAFT_243904</name>
</gene>
<dbReference type="Gene3D" id="3.80.10.10">
    <property type="entry name" value="Ribonuclease Inhibitor"/>
    <property type="match status" value="1"/>
</dbReference>
<evidence type="ECO:0000313" key="1">
    <source>
        <dbReference type="EMBL" id="KAL2843617.1"/>
    </source>
</evidence>
<dbReference type="RefSeq" id="XP_070895742.1">
    <property type="nucleotide sequence ID" value="XM_071041217.1"/>
</dbReference>
<protein>
    <recommendedName>
        <fullName evidence="3">F-box domain-containing protein</fullName>
    </recommendedName>
</protein>
<evidence type="ECO:0008006" key="3">
    <source>
        <dbReference type="Google" id="ProtNLM"/>
    </source>
</evidence>
<proteinExistence type="predicted"/>